<dbReference type="Proteomes" id="UP000886611">
    <property type="component" value="Unassembled WGS sequence"/>
</dbReference>
<comment type="subcellular location">
    <subcellularLocation>
        <location evidence="1">Membrane</location>
        <topology evidence="1">Multi-pass membrane protein</topology>
    </subcellularLocation>
    <subcellularLocation>
        <location evidence="2">Secreted</location>
        <location evidence="2">Extracellular space</location>
        <location evidence="2">Extracellular matrix</location>
    </subcellularLocation>
</comment>
<dbReference type="FunFam" id="2.10.25.10:FF:000068">
    <property type="entry name" value="Latent transforming growth factor beta binding protein 3"/>
    <property type="match status" value="1"/>
</dbReference>
<evidence type="ECO:0000256" key="3">
    <source>
        <dbReference type="ARBA" id="ARBA00022525"/>
    </source>
</evidence>
<dbReference type="InterPro" id="IPR000152">
    <property type="entry name" value="EGF-type_Asp/Asn_hydroxyl_site"/>
</dbReference>
<dbReference type="FunFam" id="2.10.25.10:FF:000014">
    <property type="entry name" value="Latent-transforming growth factor beta-binding protein 3"/>
    <property type="match status" value="1"/>
</dbReference>
<keyword evidence="5 14" id="KW-0245">EGF-like domain</keyword>
<feature type="domain" description="EGF-like" evidence="17">
    <location>
        <begin position="196"/>
        <end position="237"/>
    </location>
</feature>
<evidence type="ECO:0000256" key="8">
    <source>
        <dbReference type="ARBA" id="ARBA00022737"/>
    </source>
</evidence>
<evidence type="ECO:0000256" key="11">
    <source>
        <dbReference type="ARBA" id="ARBA00023136"/>
    </source>
</evidence>
<dbReference type="Gene3D" id="1.10.3080.10">
    <property type="entry name" value="Clc chloride channel"/>
    <property type="match status" value="1"/>
</dbReference>
<protein>
    <submittedName>
        <fullName evidence="19">LTBP3 protein</fullName>
    </submittedName>
</protein>
<sequence>MEETSERQFKESPFPDIGVQKTGTFISETGANCPQGYKRLNSTHCQAEPPEEKGPCYRVVSPEGECDHALSGELTKKICCCSVGKAWGHNCDRCPSEGTDAFKEICPAGKGYLLHKNIEILTNERPHMPHPFPPKQYPEGDDTSEEEKPTKHSTTTTMGPRYPELIPRPTTPVVIRLPPEHHTKSPQEIPPTKGSDTDECRLNRNICGHGECINGQGGYYCHCNTGYHPHSQRKYCVDINECDADPCGSGRGLCLNTGGSYTCHCNSGYQLQTINGAPTCVDIDECLDPNICPNERCENRPGSYECIPCPPGYHGQGGICYDTDECQNRGLCPNGRCENLLGSYRCLCNEGFVPESNSKICTDLNECEDDRLCANGRCRNTEGSFHCQCFPGYQPTHEGSHCEDTDECADPSNCIEGTCINTMGSYMCKCVEGFQLVNGRRCQDIDECAQDHSLCHPNGVCENIDGSYICLCYEGYAISEDKHSCEEIEIDTDDKKECYLNLDDTIFCDSVLATNITKQECCCSIGAGWGDHCEIYPCPVYNSDIDECELFSEEICKDGRCMNTQPGYECYCQQGFYYDSNLLRCMDVDECNDESSCQNGRCVNTPGSFYCICNLPWTADSSKKKCIIPLTVDVDECQDPSNCKNGHCNNTPGSYYCTCTLPWTLATDRNSCIPPEEQGDRTAAHRDICFRYVGEDHMCNTPRNSQALTYSECCCHYGMGWGPECRTCPPRNSVCRVFRIAQKCSYSLEFHITDSEHCGLLQTFDKITQDESMDDDTLDAANGFIMKLENFEFMFMLYTYEQIFSETDVVFDIVLQKAMDVLYCKKRIGSLLAFFKEKRSEEAYQAVYAKAANLTSDLRDEPIRKRRLSQLQDPQDRYTSLYMAILDNLMEQISQRFSNLESMSFLELVNPGKCDEMSCKEEQTEHAKEMLLEALNIRCAPDVDHEDMSMVRDYIREGLNNLLNMTSVLPIKDLGWTSWIIYPEKFTYAKCVTCEDLKGGTPKKCKVYGKQYSSKFVCPTSSASGLPEVIALLNGAAINNVFNLRTFLGVTISFILTVAAGMFCGPEGPMIILGAIVGSSFSQLESDIFRFRLPIQRFRNLADRSKFIMAGAGAGLASVFRAPVGGLLFTIEEVAFSGDIRLAWQTFFCCMMAAFTTDILTSAFEGYVYQGHFGIFQAAKSIVFWVNNFEDMSILAFIPAVIIGIIGGLLGSAFVFLNINLNKFRRKMFGKIKNVYIKKFCQLMEVQIILVGHVDTSDSLHVLILLFQKQHH</sequence>
<dbReference type="Gene3D" id="2.10.25.10">
    <property type="entry name" value="Laminin"/>
    <property type="match status" value="9"/>
</dbReference>
<feature type="domain" description="TB" evidence="18">
    <location>
        <begin position="687"/>
        <end position="733"/>
    </location>
</feature>
<keyword evidence="12" id="KW-1015">Disulfide bond</keyword>
<dbReference type="FunFam" id="2.10.25.10:FF:000077">
    <property type="entry name" value="Latent-transforming growth factor beta-binding protein 3 isoform 1"/>
    <property type="match status" value="1"/>
</dbReference>
<dbReference type="InterPro" id="IPR000742">
    <property type="entry name" value="EGF"/>
</dbReference>
<dbReference type="FunFam" id="2.10.25.10:FF:000019">
    <property type="entry name" value="latent-transforming growth factor beta-binding protein 1 isoform X2"/>
    <property type="match status" value="2"/>
</dbReference>
<keyword evidence="7" id="KW-0732">Signal</keyword>
<dbReference type="CDD" id="cd00054">
    <property type="entry name" value="EGF_CA"/>
    <property type="match status" value="10"/>
</dbReference>
<evidence type="ECO:0000256" key="14">
    <source>
        <dbReference type="PROSITE-ProRule" id="PRU00076"/>
    </source>
</evidence>
<dbReference type="InterPro" id="IPR049883">
    <property type="entry name" value="NOTCH1_EGF-like"/>
</dbReference>
<dbReference type="InterPro" id="IPR017878">
    <property type="entry name" value="TB_dom"/>
</dbReference>
<keyword evidence="10" id="KW-0129">CBS domain</keyword>
<feature type="domain" description="EGF-like" evidence="17">
    <location>
        <begin position="633"/>
        <end position="673"/>
    </location>
</feature>
<feature type="compositionally biased region" description="Basic and acidic residues" evidence="15">
    <location>
        <begin position="1"/>
        <end position="10"/>
    </location>
</feature>
<dbReference type="SMART" id="SM00179">
    <property type="entry name" value="EGF_CA"/>
    <property type="match status" value="10"/>
</dbReference>
<feature type="transmembrane region" description="Helical" evidence="16">
    <location>
        <begin position="1142"/>
        <end position="1160"/>
    </location>
</feature>
<evidence type="ECO:0000256" key="16">
    <source>
        <dbReference type="SAM" id="Phobius"/>
    </source>
</evidence>
<evidence type="ECO:0000256" key="13">
    <source>
        <dbReference type="ARBA" id="ARBA00023180"/>
    </source>
</evidence>
<dbReference type="PANTHER" id="PTHR47333:SF4">
    <property type="entry name" value="EGF-LIKE DOMAIN-CONTAINING PROTEIN"/>
    <property type="match status" value="1"/>
</dbReference>
<dbReference type="PROSITE" id="PS01187">
    <property type="entry name" value="EGF_CA"/>
    <property type="match status" value="4"/>
</dbReference>
<evidence type="ECO:0000256" key="10">
    <source>
        <dbReference type="ARBA" id="ARBA00023122"/>
    </source>
</evidence>
<keyword evidence="6 16" id="KW-0812">Transmembrane</keyword>
<dbReference type="PANTHER" id="PTHR47333">
    <property type="entry name" value="VON WILLEBRAND FACTOR C AND EGF DOMAIN-CONTAINING PROTEIN"/>
    <property type="match status" value="1"/>
</dbReference>
<dbReference type="SUPFAM" id="SSF57581">
    <property type="entry name" value="TB module/8-cys domain"/>
    <property type="match status" value="3"/>
</dbReference>
<evidence type="ECO:0000313" key="20">
    <source>
        <dbReference type="Proteomes" id="UP000886611"/>
    </source>
</evidence>
<dbReference type="FunFam" id="2.10.25.10:FF:000302">
    <property type="entry name" value="latent-transforming growth factor beta-binding protein 3 isoform X2"/>
    <property type="match status" value="1"/>
</dbReference>
<feature type="transmembrane region" description="Helical" evidence="16">
    <location>
        <begin position="1192"/>
        <end position="1219"/>
    </location>
</feature>
<feature type="domain" description="TB" evidence="18">
    <location>
        <begin position="54"/>
        <end position="106"/>
    </location>
</feature>
<dbReference type="GO" id="GO:0015108">
    <property type="term" value="F:chloride transmembrane transporter activity"/>
    <property type="evidence" value="ECO:0007669"/>
    <property type="project" value="InterPro"/>
</dbReference>
<evidence type="ECO:0000256" key="5">
    <source>
        <dbReference type="ARBA" id="ARBA00022536"/>
    </source>
</evidence>
<dbReference type="InterPro" id="IPR001881">
    <property type="entry name" value="EGF-like_Ca-bd_dom"/>
</dbReference>
<feature type="transmembrane region" description="Helical" evidence="16">
    <location>
        <begin position="1107"/>
        <end position="1130"/>
    </location>
</feature>
<dbReference type="PRINTS" id="PR00762">
    <property type="entry name" value="CLCHANNEL"/>
</dbReference>
<dbReference type="PROSITE" id="PS50026">
    <property type="entry name" value="EGF_3"/>
    <property type="match status" value="8"/>
</dbReference>
<dbReference type="FunFam" id="3.90.290.10:FF:000001">
    <property type="entry name" value="Latent-transforming growth factor beta-binding protein 3 isoform 1"/>
    <property type="match status" value="1"/>
</dbReference>
<name>A0A8X8BWI3_POLSE</name>
<organism evidence="19 20">
    <name type="scientific">Polypterus senegalus</name>
    <name type="common">Senegal bichir</name>
    <dbReference type="NCBI Taxonomy" id="55291"/>
    <lineage>
        <taxon>Eukaryota</taxon>
        <taxon>Metazoa</taxon>
        <taxon>Chordata</taxon>
        <taxon>Craniata</taxon>
        <taxon>Vertebrata</taxon>
        <taxon>Euteleostomi</taxon>
        <taxon>Actinopterygii</taxon>
        <taxon>Polypteriformes</taxon>
        <taxon>Polypteridae</taxon>
        <taxon>Polypterus</taxon>
    </lineage>
</organism>
<dbReference type="SUPFAM" id="SSF81340">
    <property type="entry name" value="Clc chloride channel"/>
    <property type="match status" value="1"/>
</dbReference>
<dbReference type="PROSITE" id="PS51364">
    <property type="entry name" value="TB"/>
    <property type="match status" value="3"/>
</dbReference>
<dbReference type="EMBL" id="JAATIS010000220">
    <property type="protein sequence ID" value="KAG2469274.1"/>
    <property type="molecule type" value="Genomic_DNA"/>
</dbReference>
<keyword evidence="9 16" id="KW-1133">Transmembrane helix</keyword>
<dbReference type="FunFam" id="2.10.25.10:FF:000024">
    <property type="entry name" value="Putative latent-transforming growth factor beta-binding protein 2"/>
    <property type="match status" value="1"/>
</dbReference>
<dbReference type="AlphaFoldDB" id="A0A8X8BWI3"/>
<evidence type="ECO:0000256" key="15">
    <source>
        <dbReference type="SAM" id="MobiDB-lite"/>
    </source>
</evidence>
<dbReference type="InterPro" id="IPR001807">
    <property type="entry name" value="ClC"/>
</dbReference>
<dbReference type="InterPro" id="IPR018097">
    <property type="entry name" value="EGF_Ca-bd_CS"/>
</dbReference>
<evidence type="ECO:0000259" key="17">
    <source>
        <dbReference type="PROSITE" id="PS50026"/>
    </source>
</evidence>
<evidence type="ECO:0000256" key="1">
    <source>
        <dbReference type="ARBA" id="ARBA00004141"/>
    </source>
</evidence>
<feature type="domain" description="EGF-like" evidence="17">
    <location>
        <begin position="444"/>
        <end position="486"/>
    </location>
</feature>
<comment type="caution">
    <text evidence="14">Lacks conserved residue(s) required for the propagation of feature annotation.</text>
</comment>
<evidence type="ECO:0000256" key="7">
    <source>
        <dbReference type="ARBA" id="ARBA00022729"/>
    </source>
</evidence>
<dbReference type="Pfam" id="PF00683">
    <property type="entry name" value="TB"/>
    <property type="match status" value="3"/>
</dbReference>
<keyword evidence="4" id="KW-0272">Extracellular matrix</keyword>
<dbReference type="FunFam" id="2.10.25.10:FF:000115">
    <property type="entry name" value="latent-transforming growth factor beta-binding protein 4 isoform X2"/>
    <property type="match status" value="1"/>
</dbReference>
<dbReference type="InterPro" id="IPR009030">
    <property type="entry name" value="Growth_fac_rcpt_cys_sf"/>
</dbReference>
<feature type="domain" description="EGF-like" evidence="17">
    <location>
        <begin position="587"/>
        <end position="623"/>
    </location>
</feature>
<feature type="region of interest" description="Disordered" evidence="15">
    <location>
        <begin position="124"/>
        <end position="168"/>
    </location>
</feature>
<evidence type="ECO:0000256" key="9">
    <source>
        <dbReference type="ARBA" id="ARBA00022989"/>
    </source>
</evidence>
<feature type="domain" description="EGF-like" evidence="17">
    <location>
        <begin position="238"/>
        <end position="275"/>
    </location>
</feature>
<keyword evidence="11 16" id="KW-0472">Membrane</keyword>
<accession>A0A8X8BWI3</accession>
<feature type="domain" description="EGF-like" evidence="17">
    <location>
        <begin position="363"/>
        <end position="403"/>
    </location>
</feature>
<feature type="non-terminal residue" evidence="19">
    <location>
        <position position="1272"/>
    </location>
</feature>
<dbReference type="GO" id="GO:0016020">
    <property type="term" value="C:membrane"/>
    <property type="evidence" value="ECO:0007669"/>
    <property type="project" value="UniProtKB-SubCell"/>
</dbReference>
<dbReference type="InterPro" id="IPR014743">
    <property type="entry name" value="Cl-channel_core"/>
</dbReference>
<feature type="region of interest" description="Disordered" evidence="15">
    <location>
        <begin position="1"/>
        <end position="20"/>
    </location>
</feature>
<comment type="caution">
    <text evidence="19">The sequence shown here is derived from an EMBL/GenBank/DDBJ whole genome shotgun (WGS) entry which is preliminary data.</text>
</comment>
<dbReference type="Pfam" id="PF07645">
    <property type="entry name" value="EGF_CA"/>
    <property type="match status" value="9"/>
</dbReference>
<dbReference type="SMART" id="SM00181">
    <property type="entry name" value="EGF"/>
    <property type="match status" value="10"/>
</dbReference>
<dbReference type="SUPFAM" id="SSF57184">
    <property type="entry name" value="Growth factor receptor domain"/>
    <property type="match status" value="2"/>
</dbReference>
<dbReference type="SUPFAM" id="SSF57196">
    <property type="entry name" value="EGF/Laminin"/>
    <property type="match status" value="4"/>
</dbReference>
<keyword evidence="20" id="KW-1185">Reference proteome</keyword>
<dbReference type="InterPro" id="IPR036773">
    <property type="entry name" value="TB_dom_sf"/>
</dbReference>
<dbReference type="PROSITE" id="PS01186">
    <property type="entry name" value="EGF_2"/>
    <property type="match status" value="7"/>
</dbReference>
<feature type="non-terminal residue" evidence="19">
    <location>
        <position position="1"/>
    </location>
</feature>
<evidence type="ECO:0000256" key="6">
    <source>
        <dbReference type="ARBA" id="ARBA00022692"/>
    </source>
</evidence>
<evidence type="ECO:0000256" key="2">
    <source>
        <dbReference type="ARBA" id="ARBA00004498"/>
    </source>
</evidence>
<evidence type="ECO:0000256" key="4">
    <source>
        <dbReference type="ARBA" id="ARBA00022530"/>
    </source>
</evidence>
<dbReference type="InterPro" id="IPR052080">
    <property type="entry name" value="vWF_C/EGF_Fibrillin"/>
</dbReference>
<dbReference type="Pfam" id="PF00654">
    <property type="entry name" value="Voltage_CLC"/>
    <property type="match status" value="1"/>
</dbReference>
<keyword evidence="13" id="KW-0325">Glycoprotein</keyword>
<gene>
    <name evidence="19" type="primary">Ltbp3_0</name>
    <name evidence="19" type="ORF">GTO96_0004453</name>
</gene>
<dbReference type="Gene3D" id="3.90.290.10">
    <property type="entry name" value="TGF-beta binding (TB) domain"/>
    <property type="match status" value="3"/>
</dbReference>
<proteinExistence type="predicted"/>
<keyword evidence="3" id="KW-0964">Secreted</keyword>
<feature type="domain" description="TB" evidence="18">
    <location>
        <begin position="496"/>
        <end position="544"/>
    </location>
</feature>
<dbReference type="GO" id="GO:0005509">
    <property type="term" value="F:calcium ion binding"/>
    <property type="evidence" value="ECO:0007669"/>
    <property type="project" value="InterPro"/>
</dbReference>
<evidence type="ECO:0000259" key="18">
    <source>
        <dbReference type="PROSITE" id="PS51364"/>
    </source>
</evidence>
<evidence type="ECO:0000256" key="12">
    <source>
        <dbReference type="ARBA" id="ARBA00023157"/>
    </source>
</evidence>
<feature type="domain" description="EGF-like" evidence="17">
    <location>
        <begin position="322"/>
        <end position="362"/>
    </location>
</feature>
<evidence type="ECO:0000313" key="19">
    <source>
        <dbReference type="EMBL" id="KAG2469274.1"/>
    </source>
</evidence>
<keyword evidence="8" id="KW-0677">Repeat</keyword>
<dbReference type="PROSITE" id="PS00010">
    <property type="entry name" value="ASX_HYDROXYL"/>
    <property type="match status" value="9"/>
</dbReference>
<feature type="domain" description="EGF-like" evidence="17">
    <location>
        <begin position="404"/>
        <end position="443"/>
    </location>
</feature>
<reference evidence="19 20" key="1">
    <citation type="journal article" date="2021" name="Cell">
        <title>Tracing the genetic footprints of vertebrate landing in non-teleost ray-finned fishes.</title>
        <authorList>
            <person name="Bi X."/>
            <person name="Wang K."/>
            <person name="Yang L."/>
            <person name="Pan H."/>
            <person name="Jiang H."/>
            <person name="Wei Q."/>
            <person name="Fang M."/>
            <person name="Yu H."/>
            <person name="Zhu C."/>
            <person name="Cai Y."/>
            <person name="He Y."/>
            <person name="Gan X."/>
            <person name="Zeng H."/>
            <person name="Yu D."/>
            <person name="Zhu Y."/>
            <person name="Jiang H."/>
            <person name="Qiu Q."/>
            <person name="Yang H."/>
            <person name="Zhang Y.E."/>
            <person name="Wang W."/>
            <person name="Zhu M."/>
            <person name="He S."/>
            <person name="Zhang G."/>
        </authorList>
    </citation>
    <scope>NUCLEOTIDE SEQUENCE [LARGE SCALE GENOMIC DNA]</scope>
    <source>
        <strain evidence="19">Bchr_013</strain>
    </source>
</reference>